<dbReference type="PANTHER" id="PTHR11475:SF22">
    <property type="entry name" value="PEROXIDASE SKPO-1"/>
    <property type="match status" value="1"/>
</dbReference>
<keyword evidence="3" id="KW-1185">Reference proteome</keyword>
<protein>
    <submittedName>
        <fullName evidence="4">Animal hem peroxidase</fullName>
    </submittedName>
</protein>
<dbReference type="Proteomes" id="UP000035642">
    <property type="component" value="Unassembled WGS sequence"/>
</dbReference>
<keyword evidence="2" id="KW-0349">Heme</keyword>
<reference evidence="4" key="2">
    <citation type="submission" date="2017-02" db="UniProtKB">
        <authorList>
            <consortium name="WormBaseParasite"/>
        </authorList>
    </citation>
    <scope>IDENTIFICATION</scope>
</reference>
<name>A0A0K0DGA4_ANGCA</name>
<proteinExistence type="predicted"/>
<keyword evidence="1" id="KW-0575">Peroxidase</keyword>
<accession>A0A0K0DGA4</accession>
<evidence type="ECO:0000313" key="4">
    <source>
        <dbReference type="WBParaSite" id="ACAC_0001009701-mRNA-1"/>
    </source>
</evidence>
<dbReference type="STRING" id="6313.A0A0K0DGA4"/>
<evidence type="ECO:0000256" key="1">
    <source>
        <dbReference type="ARBA" id="ARBA00022559"/>
    </source>
</evidence>
<evidence type="ECO:0000313" key="3">
    <source>
        <dbReference type="Proteomes" id="UP000035642"/>
    </source>
</evidence>
<sequence length="304" mass="34717">LSDPSHCFCNRVLTHTQSRKKFITSRKAVGTLIGPFHSRLVPPYVKYNPAVNPAVLNEFAAAAYRFHGMIQEFYPLIVPNFESRGQFPVLQWVNRIEVLLSAMDPLYRGLIATPARRPQRISTALTERLFGSTDMATVNIQRGRDHDLRPYNDYRRLCQLKPITSFDEWPEVTMEKVRERVAQLYPSPNDLDLYVGGIIEEPIDGSFVGPTFACIIAEQFVRLRDGDRFYYENEGVFTPAQVAALKAVTLSSVLCETVTRAGAIKTFIFPCYIQEWSNGLCSLRGLPEHHIFLLRFLRRTVTIK</sequence>
<keyword evidence="2" id="KW-0479">Metal-binding</keyword>
<dbReference type="Pfam" id="PF03098">
    <property type="entry name" value="An_peroxidase"/>
    <property type="match status" value="1"/>
</dbReference>
<dbReference type="GO" id="GO:0046872">
    <property type="term" value="F:metal ion binding"/>
    <property type="evidence" value="ECO:0007669"/>
    <property type="project" value="UniProtKB-KW"/>
</dbReference>
<dbReference type="InterPro" id="IPR019791">
    <property type="entry name" value="Haem_peroxidase_animal"/>
</dbReference>
<dbReference type="SUPFAM" id="SSF48113">
    <property type="entry name" value="Heme-dependent peroxidases"/>
    <property type="match status" value="1"/>
</dbReference>
<keyword evidence="1" id="KW-0560">Oxidoreductase</keyword>
<dbReference type="WBParaSite" id="ACAC_0001009701-mRNA-1">
    <property type="protein sequence ID" value="ACAC_0001009701-mRNA-1"/>
    <property type="gene ID" value="ACAC_0001009701"/>
</dbReference>
<evidence type="ECO:0000256" key="2">
    <source>
        <dbReference type="PIRSR" id="PIRSR619791-2"/>
    </source>
</evidence>
<dbReference type="AlphaFoldDB" id="A0A0K0DGA4"/>
<dbReference type="PANTHER" id="PTHR11475">
    <property type="entry name" value="OXIDASE/PEROXIDASE"/>
    <property type="match status" value="1"/>
</dbReference>
<organism evidence="3 4">
    <name type="scientific">Angiostrongylus cantonensis</name>
    <name type="common">Rat lungworm</name>
    <dbReference type="NCBI Taxonomy" id="6313"/>
    <lineage>
        <taxon>Eukaryota</taxon>
        <taxon>Metazoa</taxon>
        <taxon>Ecdysozoa</taxon>
        <taxon>Nematoda</taxon>
        <taxon>Chromadorea</taxon>
        <taxon>Rhabditida</taxon>
        <taxon>Rhabditina</taxon>
        <taxon>Rhabditomorpha</taxon>
        <taxon>Strongyloidea</taxon>
        <taxon>Metastrongylidae</taxon>
        <taxon>Angiostrongylus</taxon>
    </lineage>
</organism>
<dbReference type="GO" id="GO:0005615">
    <property type="term" value="C:extracellular space"/>
    <property type="evidence" value="ECO:0007669"/>
    <property type="project" value="TreeGrafter"/>
</dbReference>
<keyword evidence="2" id="KW-0408">Iron</keyword>
<feature type="binding site" description="axial binding residue" evidence="2">
    <location>
        <position position="67"/>
    </location>
    <ligand>
        <name>heme b</name>
        <dbReference type="ChEBI" id="CHEBI:60344"/>
    </ligand>
    <ligandPart>
        <name>Fe</name>
        <dbReference type="ChEBI" id="CHEBI:18248"/>
    </ligandPart>
</feature>
<dbReference type="GO" id="GO:0020037">
    <property type="term" value="F:heme binding"/>
    <property type="evidence" value="ECO:0007669"/>
    <property type="project" value="InterPro"/>
</dbReference>
<dbReference type="PROSITE" id="PS50292">
    <property type="entry name" value="PEROXIDASE_3"/>
    <property type="match status" value="1"/>
</dbReference>
<dbReference type="Gene3D" id="1.10.640.10">
    <property type="entry name" value="Haem peroxidase domain superfamily, animal type"/>
    <property type="match status" value="1"/>
</dbReference>
<dbReference type="InterPro" id="IPR010255">
    <property type="entry name" value="Haem_peroxidase_sf"/>
</dbReference>
<reference evidence="3" key="1">
    <citation type="submission" date="2012-09" db="EMBL/GenBank/DDBJ databases">
        <authorList>
            <person name="Martin A.A."/>
        </authorList>
    </citation>
    <scope>NUCLEOTIDE SEQUENCE</scope>
</reference>
<dbReference type="GO" id="GO:0004601">
    <property type="term" value="F:peroxidase activity"/>
    <property type="evidence" value="ECO:0007669"/>
    <property type="project" value="UniProtKB-KW"/>
</dbReference>
<dbReference type="InterPro" id="IPR037120">
    <property type="entry name" value="Haem_peroxidase_sf_animal"/>
</dbReference>
<dbReference type="GO" id="GO:0006979">
    <property type="term" value="P:response to oxidative stress"/>
    <property type="evidence" value="ECO:0007669"/>
    <property type="project" value="InterPro"/>
</dbReference>